<evidence type="ECO:0008006" key="4">
    <source>
        <dbReference type="Google" id="ProtNLM"/>
    </source>
</evidence>
<organism evidence="2 3">
    <name type="scientific">Eleutherodactylus coqui</name>
    <name type="common">Puerto Rican coqui</name>
    <dbReference type="NCBI Taxonomy" id="57060"/>
    <lineage>
        <taxon>Eukaryota</taxon>
        <taxon>Metazoa</taxon>
        <taxon>Chordata</taxon>
        <taxon>Craniata</taxon>
        <taxon>Vertebrata</taxon>
        <taxon>Euteleostomi</taxon>
        <taxon>Amphibia</taxon>
        <taxon>Batrachia</taxon>
        <taxon>Anura</taxon>
        <taxon>Neobatrachia</taxon>
        <taxon>Hyloidea</taxon>
        <taxon>Eleutherodactylidae</taxon>
        <taxon>Eleutherodactylinae</taxon>
        <taxon>Eleutherodactylus</taxon>
        <taxon>Eleutherodactylus</taxon>
    </lineage>
</organism>
<evidence type="ECO:0000256" key="1">
    <source>
        <dbReference type="SAM" id="SignalP"/>
    </source>
</evidence>
<sequence>MRRLFPECSVLQILQLLIPLPSACWKEIAAASGTGALLSSSSGGRDLRRACTQAFGPAASYRWALLFPSIEEVAWFPGNEQPESRGIKSCNIWRTEHSGNEPPLGEGVVL</sequence>
<evidence type="ECO:0000313" key="3">
    <source>
        <dbReference type="Proteomes" id="UP000770717"/>
    </source>
</evidence>
<proteinExistence type="predicted"/>
<keyword evidence="3" id="KW-1185">Reference proteome</keyword>
<dbReference type="Proteomes" id="UP000770717">
    <property type="component" value="Unassembled WGS sequence"/>
</dbReference>
<keyword evidence="1" id="KW-0732">Signal</keyword>
<accession>A0A8J6F9I9</accession>
<feature type="signal peptide" evidence="1">
    <location>
        <begin position="1"/>
        <end position="25"/>
    </location>
</feature>
<dbReference type="EMBL" id="WNTK01000006">
    <property type="protein sequence ID" value="KAG9482564.1"/>
    <property type="molecule type" value="Genomic_DNA"/>
</dbReference>
<protein>
    <recommendedName>
        <fullName evidence="4">Secreted protein</fullName>
    </recommendedName>
</protein>
<comment type="caution">
    <text evidence="2">The sequence shown here is derived from an EMBL/GenBank/DDBJ whole genome shotgun (WGS) entry which is preliminary data.</text>
</comment>
<evidence type="ECO:0000313" key="2">
    <source>
        <dbReference type="EMBL" id="KAG9482564.1"/>
    </source>
</evidence>
<reference evidence="2" key="1">
    <citation type="thesis" date="2020" institute="ProQuest LLC" country="789 East Eisenhower Parkway, Ann Arbor, MI, USA">
        <title>Comparative Genomics and Chromosome Evolution.</title>
        <authorList>
            <person name="Mudd A.B."/>
        </authorList>
    </citation>
    <scope>NUCLEOTIDE SEQUENCE</scope>
    <source>
        <strain evidence="2">HN-11 Male</strain>
        <tissue evidence="2">Kidney and liver</tissue>
    </source>
</reference>
<gene>
    <name evidence="2" type="ORF">GDO78_011310</name>
</gene>
<dbReference type="AlphaFoldDB" id="A0A8J6F9I9"/>
<name>A0A8J6F9I9_ELECQ</name>
<feature type="chain" id="PRO_5035293440" description="Secreted protein" evidence="1">
    <location>
        <begin position="26"/>
        <end position="110"/>
    </location>
</feature>